<keyword evidence="1" id="KW-0732">Signal</keyword>
<organism evidence="2 3">
    <name type="scientific">Collybia nuda</name>
    <dbReference type="NCBI Taxonomy" id="64659"/>
    <lineage>
        <taxon>Eukaryota</taxon>
        <taxon>Fungi</taxon>
        <taxon>Dikarya</taxon>
        <taxon>Basidiomycota</taxon>
        <taxon>Agaricomycotina</taxon>
        <taxon>Agaricomycetes</taxon>
        <taxon>Agaricomycetidae</taxon>
        <taxon>Agaricales</taxon>
        <taxon>Tricholomatineae</taxon>
        <taxon>Clitocybaceae</taxon>
        <taxon>Collybia</taxon>
    </lineage>
</organism>
<name>A0A9P5Y6A5_9AGAR</name>
<evidence type="ECO:0000256" key="1">
    <source>
        <dbReference type="SAM" id="SignalP"/>
    </source>
</evidence>
<evidence type="ECO:0000313" key="3">
    <source>
        <dbReference type="Proteomes" id="UP000807353"/>
    </source>
</evidence>
<keyword evidence="3" id="KW-1185">Reference proteome</keyword>
<accession>A0A9P5Y6A5</accession>
<evidence type="ECO:0000313" key="2">
    <source>
        <dbReference type="EMBL" id="KAF9462061.1"/>
    </source>
</evidence>
<protein>
    <recommendedName>
        <fullName evidence="4">Secreted protein</fullName>
    </recommendedName>
</protein>
<feature type="chain" id="PRO_5040516097" description="Secreted protein" evidence="1">
    <location>
        <begin position="19"/>
        <end position="77"/>
    </location>
</feature>
<dbReference type="Proteomes" id="UP000807353">
    <property type="component" value="Unassembled WGS sequence"/>
</dbReference>
<sequence length="77" mass="8414">MALGLIWAETFTCIVVYSCPAVLTSTSALVQISGDIFDSSRGNALIHDRRCIMTQKAVQEGALVRFFLTVCCLIDTQ</sequence>
<gene>
    <name evidence="2" type="ORF">BDZ94DRAFT_1262325</name>
</gene>
<feature type="signal peptide" evidence="1">
    <location>
        <begin position="1"/>
        <end position="18"/>
    </location>
</feature>
<dbReference type="EMBL" id="MU150276">
    <property type="protein sequence ID" value="KAF9462061.1"/>
    <property type="molecule type" value="Genomic_DNA"/>
</dbReference>
<reference evidence="2" key="1">
    <citation type="submission" date="2020-11" db="EMBL/GenBank/DDBJ databases">
        <authorList>
            <consortium name="DOE Joint Genome Institute"/>
            <person name="Ahrendt S."/>
            <person name="Riley R."/>
            <person name="Andreopoulos W."/>
            <person name="Labutti K."/>
            <person name="Pangilinan J."/>
            <person name="Ruiz-Duenas F.J."/>
            <person name="Barrasa J.M."/>
            <person name="Sanchez-Garcia M."/>
            <person name="Camarero S."/>
            <person name="Miyauchi S."/>
            <person name="Serrano A."/>
            <person name="Linde D."/>
            <person name="Babiker R."/>
            <person name="Drula E."/>
            <person name="Ayuso-Fernandez I."/>
            <person name="Pacheco R."/>
            <person name="Padilla G."/>
            <person name="Ferreira P."/>
            <person name="Barriuso J."/>
            <person name="Kellner H."/>
            <person name="Castanera R."/>
            <person name="Alfaro M."/>
            <person name="Ramirez L."/>
            <person name="Pisabarro A.G."/>
            <person name="Kuo A."/>
            <person name="Tritt A."/>
            <person name="Lipzen A."/>
            <person name="He G."/>
            <person name="Yan M."/>
            <person name="Ng V."/>
            <person name="Cullen D."/>
            <person name="Martin F."/>
            <person name="Rosso M.-N."/>
            <person name="Henrissat B."/>
            <person name="Hibbett D."/>
            <person name="Martinez A.T."/>
            <person name="Grigoriev I.V."/>
        </authorList>
    </citation>
    <scope>NUCLEOTIDE SEQUENCE</scope>
    <source>
        <strain evidence="2">CBS 247.69</strain>
    </source>
</reference>
<evidence type="ECO:0008006" key="4">
    <source>
        <dbReference type="Google" id="ProtNLM"/>
    </source>
</evidence>
<proteinExistence type="predicted"/>
<comment type="caution">
    <text evidence="2">The sequence shown here is derived from an EMBL/GenBank/DDBJ whole genome shotgun (WGS) entry which is preliminary data.</text>
</comment>
<dbReference type="AlphaFoldDB" id="A0A9P5Y6A5"/>